<feature type="domain" description="DUSP" evidence="2">
    <location>
        <begin position="40"/>
        <end position="141"/>
    </location>
</feature>
<evidence type="ECO:0000259" key="2">
    <source>
        <dbReference type="PROSITE" id="PS51283"/>
    </source>
</evidence>
<feature type="compositionally biased region" description="Basic residues" evidence="1">
    <location>
        <begin position="318"/>
        <end position="328"/>
    </location>
</feature>
<name>A0A7S3M225_9STRA</name>
<reference evidence="3" key="1">
    <citation type="submission" date="2021-01" db="EMBL/GenBank/DDBJ databases">
        <authorList>
            <person name="Corre E."/>
            <person name="Pelletier E."/>
            <person name="Niang G."/>
            <person name="Scheremetjew M."/>
            <person name="Finn R."/>
            <person name="Kale V."/>
            <person name="Holt S."/>
            <person name="Cochrane G."/>
            <person name="Meng A."/>
            <person name="Brown T."/>
            <person name="Cohen L."/>
        </authorList>
    </citation>
    <scope>NUCLEOTIDE SEQUENCE</scope>
    <source>
        <strain evidence="3">CCAP 955/1</strain>
    </source>
</reference>
<feature type="compositionally biased region" description="Basic and acidic residues" evidence="1">
    <location>
        <begin position="1"/>
        <end position="12"/>
    </location>
</feature>
<dbReference type="SUPFAM" id="SSF143791">
    <property type="entry name" value="DUSP-like"/>
    <property type="match status" value="1"/>
</dbReference>
<feature type="compositionally biased region" description="Basic and acidic residues" evidence="1">
    <location>
        <begin position="376"/>
        <end position="390"/>
    </location>
</feature>
<protein>
    <recommendedName>
        <fullName evidence="2">DUSP domain-containing protein</fullName>
    </recommendedName>
</protein>
<feature type="compositionally biased region" description="Basic and acidic residues" evidence="1">
    <location>
        <begin position="360"/>
        <end position="369"/>
    </location>
</feature>
<gene>
    <name evidence="3" type="ORF">SELO1098_LOCUS7220</name>
</gene>
<evidence type="ECO:0000256" key="1">
    <source>
        <dbReference type="SAM" id="MobiDB-lite"/>
    </source>
</evidence>
<dbReference type="AlphaFoldDB" id="A0A7S3M225"/>
<dbReference type="PROSITE" id="PS51283">
    <property type="entry name" value="DUSP"/>
    <property type="match status" value="1"/>
</dbReference>
<feature type="compositionally biased region" description="Low complexity" evidence="1">
    <location>
        <begin position="332"/>
        <end position="345"/>
    </location>
</feature>
<feature type="region of interest" description="Disordered" evidence="1">
    <location>
        <begin position="1"/>
        <end position="30"/>
    </location>
</feature>
<evidence type="ECO:0000313" key="3">
    <source>
        <dbReference type="EMBL" id="CAE0278388.1"/>
    </source>
</evidence>
<dbReference type="EMBL" id="HBIC01014360">
    <property type="protein sequence ID" value="CAE0278388.1"/>
    <property type="molecule type" value="Transcribed_RNA"/>
</dbReference>
<feature type="region of interest" description="Disordered" evidence="1">
    <location>
        <begin position="226"/>
        <end position="401"/>
    </location>
</feature>
<dbReference type="InterPro" id="IPR035927">
    <property type="entry name" value="DUSP-like_sf"/>
</dbReference>
<organism evidence="3">
    <name type="scientific">Spumella elongata</name>
    <dbReference type="NCBI Taxonomy" id="89044"/>
    <lineage>
        <taxon>Eukaryota</taxon>
        <taxon>Sar</taxon>
        <taxon>Stramenopiles</taxon>
        <taxon>Ochrophyta</taxon>
        <taxon>Chrysophyceae</taxon>
        <taxon>Chromulinales</taxon>
        <taxon>Chromulinaceae</taxon>
        <taxon>Spumella</taxon>
    </lineage>
</organism>
<accession>A0A7S3M225</accession>
<dbReference type="InterPro" id="IPR006615">
    <property type="entry name" value="Pept_C19_DUSP"/>
</dbReference>
<proteinExistence type="predicted"/>
<feature type="compositionally biased region" description="Low complexity" evidence="1">
    <location>
        <begin position="249"/>
        <end position="266"/>
    </location>
</feature>
<feature type="compositionally biased region" description="Polar residues" evidence="1">
    <location>
        <begin position="304"/>
        <end position="317"/>
    </location>
</feature>
<dbReference type="Pfam" id="PF06337">
    <property type="entry name" value="DUSP"/>
    <property type="match status" value="1"/>
</dbReference>
<sequence>MSDTDISHRDCELVQLNGEQKGQDDEEDDEVRERSRLLKIRKKQELKLVKKFDKSAINVAKECWFLVDSDWLNKWSAFVNGGDGEDSPGPLSTKELLDAQDIPLLNLMPIRDYRGVPPIVYFIFLELYGKDSSPELCRYQIDIYKSPVSVAKLVNIQLTGRAQAKIQVNRVRPKWLKWDRGEEDEGEDQPLGWCCGLTKEHLEAFIYWAITCWSNRRRSGRGDISYRKYQPLKPDEDTMGEADSHHGYSNASASEGNSSSSSNNSGWDWLTLPQATTTEEEKGKDDTTSEPASSTTKRIKKDLQQASRSAPASSTKNINRKSKAKKNIHPNAAKQSAAAAATELARSQYFLKQTEANDLESEKVDKDNSSSDSEAEDRYIFSDGPADKGAEQGTWWYRFNR</sequence>
<dbReference type="GO" id="GO:0004843">
    <property type="term" value="F:cysteine-type deubiquitinase activity"/>
    <property type="evidence" value="ECO:0007669"/>
    <property type="project" value="InterPro"/>
</dbReference>
<dbReference type="Gene3D" id="3.30.2230.10">
    <property type="entry name" value="DUSP-like"/>
    <property type="match status" value="1"/>
</dbReference>